<accession>A0A0V0QPB5</accession>
<keyword evidence="3" id="KW-1185">Reference proteome</keyword>
<dbReference type="PANTHER" id="PTHR43215:SF14">
    <property type="entry name" value="RADIAL SPOKE HEAD 1 HOMOLOG"/>
    <property type="match status" value="1"/>
</dbReference>
<comment type="caution">
    <text evidence="2">The sequence shown here is derived from an EMBL/GenBank/DDBJ whole genome shotgun (WGS) entry which is preliminary data.</text>
</comment>
<sequence>MESQNDNLIFYSDIQKQINETQKEIERTRKRQTLLDEYLDKERTDVELLSKKQVENYKKSGDDLIKDVANYYQYENSFLQPDEKDVVPLIHRLAQQQEANQLNNMEKEKQSMRVYDNGQKYIGQIKDGLRQGVGCMFYANGMKQYEGYWKNDKIEGFGKFYYPDGTRYVGNFHNWLWHGNGTYYDRNNKIVHTGVYEMGKWISQINEMSKLYLQQSYLQNDTY</sequence>
<organism evidence="2 3">
    <name type="scientific">Pseudocohnilembus persalinus</name>
    <name type="common">Ciliate</name>
    <dbReference type="NCBI Taxonomy" id="266149"/>
    <lineage>
        <taxon>Eukaryota</taxon>
        <taxon>Sar</taxon>
        <taxon>Alveolata</taxon>
        <taxon>Ciliophora</taxon>
        <taxon>Intramacronucleata</taxon>
        <taxon>Oligohymenophorea</taxon>
        <taxon>Scuticociliatia</taxon>
        <taxon>Philasterida</taxon>
        <taxon>Pseudocohnilembidae</taxon>
        <taxon>Pseudocohnilembus</taxon>
    </lineage>
</organism>
<dbReference type="EMBL" id="LDAU01000125">
    <property type="protein sequence ID" value="KRX03845.1"/>
    <property type="molecule type" value="Genomic_DNA"/>
</dbReference>
<dbReference type="SUPFAM" id="SSF82185">
    <property type="entry name" value="Histone H3 K4-specific methyltransferase SET7/9 N-terminal domain"/>
    <property type="match status" value="1"/>
</dbReference>
<keyword evidence="1" id="KW-0677">Repeat</keyword>
<evidence type="ECO:0008006" key="4">
    <source>
        <dbReference type="Google" id="ProtNLM"/>
    </source>
</evidence>
<dbReference type="Gene3D" id="2.20.110.10">
    <property type="entry name" value="Histone H3 K4-specific methyltransferase SET7/9 N-terminal domain"/>
    <property type="match status" value="2"/>
</dbReference>
<dbReference type="SMART" id="SM00698">
    <property type="entry name" value="MORN"/>
    <property type="match status" value="3"/>
</dbReference>
<proteinExistence type="predicted"/>
<dbReference type="OrthoDB" id="203073at2759"/>
<dbReference type="PANTHER" id="PTHR43215">
    <property type="entry name" value="RADIAL SPOKE HEAD 1 HOMOLOG"/>
    <property type="match status" value="1"/>
</dbReference>
<evidence type="ECO:0000256" key="1">
    <source>
        <dbReference type="ARBA" id="ARBA00022737"/>
    </source>
</evidence>
<dbReference type="Pfam" id="PF02493">
    <property type="entry name" value="MORN"/>
    <property type="match status" value="3"/>
</dbReference>
<dbReference type="InParanoid" id="A0A0V0QPB5"/>
<protein>
    <recommendedName>
        <fullName evidence="4">MORN motif</fullName>
    </recommendedName>
</protein>
<evidence type="ECO:0000313" key="3">
    <source>
        <dbReference type="Proteomes" id="UP000054937"/>
    </source>
</evidence>
<dbReference type="AlphaFoldDB" id="A0A0V0QPB5"/>
<dbReference type="InterPro" id="IPR003409">
    <property type="entry name" value="MORN"/>
</dbReference>
<name>A0A0V0QPB5_PSEPJ</name>
<evidence type="ECO:0000313" key="2">
    <source>
        <dbReference type="EMBL" id="KRX03845.1"/>
    </source>
</evidence>
<reference evidence="2 3" key="1">
    <citation type="journal article" date="2015" name="Sci. Rep.">
        <title>Genome of the facultative scuticociliatosis pathogen Pseudocohnilembus persalinus provides insight into its virulence through horizontal gene transfer.</title>
        <authorList>
            <person name="Xiong J."/>
            <person name="Wang G."/>
            <person name="Cheng J."/>
            <person name="Tian M."/>
            <person name="Pan X."/>
            <person name="Warren A."/>
            <person name="Jiang C."/>
            <person name="Yuan D."/>
            <person name="Miao W."/>
        </authorList>
    </citation>
    <scope>NUCLEOTIDE SEQUENCE [LARGE SCALE GENOMIC DNA]</scope>
    <source>
        <strain evidence="2">36N120E</strain>
    </source>
</reference>
<dbReference type="Proteomes" id="UP000054937">
    <property type="component" value="Unassembled WGS sequence"/>
</dbReference>
<gene>
    <name evidence="2" type="ORF">PPERSA_04640</name>
</gene>